<dbReference type="Proteomes" id="UP000321570">
    <property type="component" value="Unassembled WGS sequence"/>
</dbReference>
<evidence type="ECO:0000313" key="4">
    <source>
        <dbReference type="Proteomes" id="UP000321570"/>
    </source>
</evidence>
<reference evidence="3 4" key="1">
    <citation type="submission" date="2019-07" db="EMBL/GenBank/DDBJ databases">
        <authorList>
            <person name="Jastrzebski P J."/>
            <person name="Paukszto L."/>
            <person name="Jastrzebski P J."/>
        </authorList>
    </citation>
    <scope>NUCLEOTIDE SEQUENCE [LARGE SCALE GENOMIC DNA]</scope>
    <source>
        <strain evidence="3 4">WMS-il1</strain>
    </source>
</reference>
<dbReference type="EMBL" id="CABIJS010000488">
    <property type="protein sequence ID" value="VUZ52301.1"/>
    <property type="molecule type" value="Genomic_DNA"/>
</dbReference>
<keyword evidence="1" id="KW-0732">Signal</keyword>
<dbReference type="InterPro" id="IPR036116">
    <property type="entry name" value="FN3_sf"/>
</dbReference>
<accession>A0A564YYF8</accession>
<dbReference type="SUPFAM" id="SSF49265">
    <property type="entry name" value="Fibronectin type III"/>
    <property type="match status" value="1"/>
</dbReference>
<evidence type="ECO:0000259" key="2">
    <source>
        <dbReference type="PROSITE" id="PS50853"/>
    </source>
</evidence>
<feature type="domain" description="Fibronectin type-III" evidence="2">
    <location>
        <begin position="215"/>
        <end position="310"/>
    </location>
</feature>
<name>A0A564YYF8_HYMDI</name>
<feature type="signal peptide" evidence="1">
    <location>
        <begin position="1"/>
        <end position="21"/>
    </location>
</feature>
<dbReference type="Pfam" id="PF00041">
    <property type="entry name" value="fn3"/>
    <property type="match status" value="1"/>
</dbReference>
<feature type="chain" id="PRO_5022238693" description="Fibronectin type-III domain-containing protein" evidence="1">
    <location>
        <begin position="22"/>
        <end position="354"/>
    </location>
</feature>
<gene>
    <name evidence="3" type="ORF">WMSIL1_LOCUS10910</name>
</gene>
<proteinExistence type="predicted"/>
<evidence type="ECO:0000256" key="1">
    <source>
        <dbReference type="SAM" id="SignalP"/>
    </source>
</evidence>
<sequence>MLQLYCILMFIASFLADVSFAQYDDYKVDVSDILTITWDANALKSRGVNSATCFAVQGIFDNSSPETAAENEKCIITSLFLDNAYNVSVLESGKSNQTVNLGEYHTCPIWDHLWSLRSRAESRNKIKLSWSPQSFSNHVFKPMILSCKKDGDSAPVFTETLGNTTTNVTVNNLEEDTAYLCTINTTIYFSNNNQSGECKKSYDFDPIKTKYVMRTPTFRSVEVLNDTSVEIEFDEPEEVDEDFKGFEISMKNSVEGDWTNVTQLKPEQHSYVVSGLTKGSTYYFRARSIVQPEGYSNYSEYSLPIELPSGKKTQSTTIPRGREVITSSTETTSGGLGLPSMYGCLLILSVIVMA</sequence>
<dbReference type="PROSITE" id="PS50853">
    <property type="entry name" value="FN3"/>
    <property type="match status" value="1"/>
</dbReference>
<dbReference type="InterPro" id="IPR013783">
    <property type="entry name" value="Ig-like_fold"/>
</dbReference>
<dbReference type="AlphaFoldDB" id="A0A564YYF8"/>
<keyword evidence="4" id="KW-1185">Reference proteome</keyword>
<protein>
    <recommendedName>
        <fullName evidence="2">Fibronectin type-III domain-containing protein</fullName>
    </recommendedName>
</protein>
<dbReference type="CDD" id="cd00063">
    <property type="entry name" value="FN3"/>
    <property type="match status" value="1"/>
</dbReference>
<evidence type="ECO:0000313" key="3">
    <source>
        <dbReference type="EMBL" id="VUZ52301.1"/>
    </source>
</evidence>
<dbReference type="SMART" id="SM00060">
    <property type="entry name" value="FN3"/>
    <property type="match status" value="2"/>
</dbReference>
<organism evidence="3 4">
    <name type="scientific">Hymenolepis diminuta</name>
    <name type="common">Rat tapeworm</name>
    <dbReference type="NCBI Taxonomy" id="6216"/>
    <lineage>
        <taxon>Eukaryota</taxon>
        <taxon>Metazoa</taxon>
        <taxon>Spiralia</taxon>
        <taxon>Lophotrochozoa</taxon>
        <taxon>Platyhelminthes</taxon>
        <taxon>Cestoda</taxon>
        <taxon>Eucestoda</taxon>
        <taxon>Cyclophyllidea</taxon>
        <taxon>Hymenolepididae</taxon>
        <taxon>Hymenolepis</taxon>
    </lineage>
</organism>
<dbReference type="Gene3D" id="2.60.40.10">
    <property type="entry name" value="Immunoglobulins"/>
    <property type="match status" value="2"/>
</dbReference>
<dbReference type="InterPro" id="IPR003961">
    <property type="entry name" value="FN3_dom"/>
</dbReference>